<dbReference type="GO" id="GO:0042781">
    <property type="term" value="F:3'-tRNA processing endoribonuclease activity"/>
    <property type="evidence" value="ECO:0007669"/>
    <property type="project" value="TreeGrafter"/>
</dbReference>
<gene>
    <name evidence="7" type="primary">rnpA</name>
    <name evidence="9" type="ORF">HNR37_000526</name>
</gene>
<comment type="similarity">
    <text evidence="7">Belongs to the RnpA family.</text>
</comment>
<keyword evidence="6 7" id="KW-0694">RNA-binding</keyword>
<keyword evidence="10" id="KW-1185">Reference proteome</keyword>
<dbReference type="InterPro" id="IPR014721">
    <property type="entry name" value="Ribsml_uS5_D2-typ_fold_subgr"/>
</dbReference>
<dbReference type="PANTHER" id="PTHR33992">
    <property type="entry name" value="RIBONUCLEASE P PROTEIN COMPONENT"/>
    <property type="match status" value="1"/>
</dbReference>
<dbReference type="SUPFAM" id="SSF54211">
    <property type="entry name" value="Ribosomal protein S5 domain 2-like"/>
    <property type="match status" value="1"/>
</dbReference>
<dbReference type="EC" id="3.1.26.5" evidence="7 8"/>
<evidence type="ECO:0000256" key="3">
    <source>
        <dbReference type="ARBA" id="ARBA00022722"/>
    </source>
</evidence>
<dbReference type="InterPro" id="IPR000100">
    <property type="entry name" value="RNase_P"/>
</dbReference>
<evidence type="ECO:0000256" key="5">
    <source>
        <dbReference type="ARBA" id="ARBA00022801"/>
    </source>
</evidence>
<dbReference type="GO" id="GO:0000049">
    <property type="term" value="F:tRNA binding"/>
    <property type="evidence" value="ECO:0007669"/>
    <property type="project" value="UniProtKB-UniRule"/>
</dbReference>
<keyword evidence="3 7" id="KW-0540">Nuclease</keyword>
<comment type="function">
    <text evidence="1 7">RNaseP catalyzes the removal of the 5'-leader sequence from pre-tRNA to produce the mature 5'-terminus. It can also cleave other RNA substrates such as 4.5S RNA. The protein component plays an auxiliary but essential role in vivo by binding to the 5'-leader sequence and broadening the substrate specificity of the ribozyme.</text>
</comment>
<dbReference type="GO" id="GO:0030677">
    <property type="term" value="C:ribonuclease P complex"/>
    <property type="evidence" value="ECO:0007669"/>
    <property type="project" value="TreeGrafter"/>
</dbReference>
<evidence type="ECO:0000256" key="8">
    <source>
        <dbReference type="NCBIfam" id="TIGR00188"/>
    </source>
</evidence>
<dbReference type="GO" id="GO:0001682">
    <property type="term" value="P:tRNA 5'-leader removal"/>
    <property type="evidence" value="ECO:0007669"/>
    <property type="project" value="UniProtKB-UniRule"/>
</dbReference>
<sequence>MRTGKEFQEVYRHGKVFRNRHFVLVWHEGKPMKVGVVASKKVGNAVVRNRLKRCMREAFRLHRSHLTREGAMVLAARPSARDLKGRQVVESIVGLLRQARLL</sequence>
<evidence type="ECO:0000313" key="9">
    <source>
        <dbReference type="EMBL" id="MBB5021220.1"/>
    </source>
</evidence>
<dbReference type="AlphaFoldDB" id="A0A7W7Y345"/>
<dbReference type="Gene3D" id="3.30.230.10">
    <property type="match status" value="1"/>
</dbReference>
<proteinExistence type="inferred from homology"/>
<dbReference type="InterPro" id="IPR020568">
    <property type="entry name" value="Ribosomal_Su5_D2-typ_SF"/>
</dbReference>
<dbReference type="NCBIfam" id="TIGR00188">
    <property type="entry name" value="rnpA"/>
    <property type="match status" value="1"/>
</dbReference>
<comment type="caution">
    <text evidence="9">The sequence shown here is derived from an EMBL/GenBank/DDBJ whole genome shotgun (WGS) entry which is preliminary data.</text>
</comment>
<dbReference type="EMBL" id="JACHID010000002">
    <property type="protein sequence ID" value="MBB5021220.1"/>
    <property type="molecule type" value="Genomic_DNA"/>
</dbReference>
<accession>A0A7W7Y345</accession>
<dbReference type="Proteomes" id="UP000528322">
    <property type="component" value="Unassembled WGS sequence"/>
</dbReference>
<evidence type="ECO:0000256" key="6">
    <source>
        <dbReference type="ARBA" id="ARBA00022884"/>
    </source>
</evidence>
<keyword evidence="2 7" id="KW-0819">tRNA processing</keyword>
<dbReference type="PANTHER" id="PTHR33992:SF1">
    <property type="entry name" value="RIBONUCLEASE P PROTEIN COMPONENT"/>
    <property type="match status" value="1"/>
</dbReference>
<reference evidence="9 10" key="1">
    <citation type="submission" date="2020-08" db="EMBL/GenBank/DDBJ databases">
        <title>Genomic Encyclopedia of Type Strains, Phase IV (KMG-IV): sequencing the most valuable type-strain genomes for metagenomic binning, comparative biology and taxonomic classification.</title>
        <authorList>
            <person name="Goeker M."/>
        </authorList>
    </citation>
    <scope>NUCLEOTIDE SEQUENCE [LARGE SCALE GENOMIC DNA]</scope>
    <source>
        <strain evidence="9 10">DSM 22071</strain>
    </source>
</reference>
<dbReference type="GO" id="GO:0004526">
    <property type="term" value="F:ribonuclease P activity"/>
    <property type="evidence" value="ECO:0007669"/>
    <property type="project" value="UniProtKB-UniRule"/>
</dbReference>
<keyword evidence="5 7" id="KW-0378">Hydrolase</keyword>
<evidence type="ECO:0000256" key="1">
    <source>
        <dbReference type="ARBA" id="ARBA00002663"/>
    </source>
</evidence>
<dbReference type="HAMAP" id="MF_00227">
    <property type="entry name" value="RNase_P"/>
    <property type="match status" value="1"/>
</dbReference>
<dbReference type="InterPro" id="IPR020539">
    <property type="entry name" value="RNase_P_CS"/>
</dbReference>
<evidence type="ECO:0000313" key="10">
    <source>
        <dbReference type="Proteomes" id="UP000528322"/>
    </source>
</evidence>
<name>A0A7W7Y345_9BACT</name>
<dbReference type="PROSITE" id="PS00648">
    <property type="entry name" value="RIBONUCLEASE_P"/>
    <property type="match status" value="1"/>
</dbReference>
<dbReference type="Pfam" id="PF00825">
    <property type="entry name" value="Ribonuclease_P"/>
    <property type="match status" value="1"/>
</dbReference>
<keyword evidence="4 7" id="KW-0255">Endonuclease</keyword>
<comment type="subunit">
    <text evidence="7">Consists of a catalytic RNA component (M1 or rnpB) and a protein subunit.</text>
</comment>
<evidence type="ECO:0000256" key="4">
    <source>
        <dbReference type="ARBA" id="ARBA00022759"/>
    </source>
</evidence>
<evidence type="ECO:0000256" key="7">
    <source>
        <dbReference type="HAMAP-Rule" id="MF_00227"/>
    </source>
</evidence>
<organism evidence="9 10">
    <name type="scientific">Desulfurispira natronophila</name>
    <dbReference type="NCBI Taxonomy" id="682562"/>
    <lineage>
        <taxon>Bacteria</taxon>
        <taxon>Pseudomonadati</taxon>
        <taxon>Chrysiogenota</taxon>
        <taxon>Chrysiogenia</taxon>
        <taxon>Chrysiogenales</taxon>
        <taxon>Chrysiogenaceae</taxon>
        <taxon>Desulfurispira</taxon>
    </lineage>
</organism>
<comment type="catalytic activity">
    <reaction evidence="7">
        <text>Endonucleolytic cleavage of RNA, removing 5'-extranucleotides from tRNA precursor.</text>
        <dbReference type="EC" id="3.1.26.5"/>
    </reaction>
</comment>
<evidence type="ECO:0000256" key="2">
    <source>
        <dbReference type="ARBA" id="ARBA00022694"/>
    </source>
</evidence>
<protein>
    <recommendedName>
        <fullName evidence="7 8">Ribonuclease P protein component</fullName>
        <shortName evidence="7">RNase P protein</shortName>
        <shortName evidence="7">RNaseP protein</shortName>
        <ecNumber evidence="7 8">3.1.26.5</ecNumber>
    </recommendedName>
    <alternativeName>
        <fullName evidence="7">Protein C5</fullName>
    </alternativeName>
</protein>